<dbReference type="Bgee" id="ENSAMXG00000002253">
    <property type="expression patterns" value="Expressed in head kidney and 2 other cell types or tissues"/>
</dbReference>
<keyword evidence="11" id="KW-1185">Reference proteome</keyword>
<dbReference type="FunFam" id="1.20.1250.20:FF:000023">
    <property type="entry name" value="Solute carrier family 22 member 6"/>
    <property type="match status" value="1"/>
</dbReference>
<evidence type="ECO:0000256" key="4">
    <source>
        <dbReference type="ARBA" id="ARBA00034696"/>
    </source>
</evidence>
<sequence length="544" mass="61162">MKFEDILGEIKGFGRFQKVLVLLSFIGRFTLPCHFLLNNYIGAIPSHHCNIGYLDDEGLFENLTWEQKLTVSIPRQEDGSLASCHMFAEPQFQFLGAKSNFTDVPLIKCPNGWIFDNSTFLSTLSTQWDLVCDKREMNKAIATIFFIGVMLGAALFGSLSDRYGRKPMLLVSYVLGMSFAVASVFSTSFIMFAVLRFFTGLGITGIVIVSSVLIVEWVDIKSRKLVGMIDSMSWSFGYMVLPAMAYGVRDWKWLTITATSPLILAIITWRWIPESARWLIANGKIKKAQFYLERCAIINKRKEATSSLKPEVLSCIVSEGGSRKYSYLDLMRTPKMRRLAFLTGLTWYAVASTYYGISFNIKGFGLDLYLNQLLYGFVEIPAKILIYHMLDRIGRRRTEAGVLLLAGCNLIINVFIPKDQWIVRSVIGVLGKGFASMAFSTLVLFSSELYPTVIRQNGMGWNSFMGRMGVAIAPLILLLDEIWGHMSQIILCAIAVIGSVIAYQLPETRGRCLPETIEDVEGTRKDQDFTLIQKKAGEDLENGR</sequence>
<dbReference type="InterPro" id="IPR036259">
    <property type="entry name" value="MFS_trans_sf"/>
</dbReference>
<feature type="transmembrane region" description="Helical" evidence="8">
    <location>
        <begin position="369"/>
        <end position="388"/>
    </location>
</feature>
<reference evidence="11" key="2">
    <citation type="journal article" date="2014" name="Nat. Commun.">
        <title>The cavefish genome reveals candidate genes for eye loss.</title>
        <authorList>
            <person name="McGaugh S.E."/>
            <person name="Gross J.B."/>
            <person name="Aken B."/>
            <person name="Blin M."/>
            <person name="Borowsky R."/>
            <person name="Chalopin D."/>
            <person name="Hinaux H."/>
            <person name="Jeffery W.R."/>
            <person name="Keene A."/>
            <person name="Ma L."/>
            <person name="Minx P."/>
            <person name="Murphy D."/>
            <person name="O'Quin K.E."/>
            <person name="Retaux S."/>
            <person name="Rohner N."/>
            <person name="Searle S.M."/>
            <person name="Stahl B.A."/>
            <person name="Tabin C."/>
            <person name="Volff J.N."/>
            <person name="Yoshizawa M."/>
            <person name="Warren W.C."/>
        </authorList>
    </citation>
    <scope>NUCLEOTIDE SEQUENCE [LARGE SCALE GENOMIC DNA]</scope>
    <source>
        <strain evidence="11">female</strain>
    </source>
</reference>
<accession>W5K402</accession>
<dbReference type="Pfam" id="PF00083">
    <property type="entry name" value="Sugar_tr"/>
    <property type="match status" value="1"/>
</dbReference>
<feature type="transmembrane region" description="Helical" evidence="8">
    <location>
        <begin position="197"/>
        <end position="218"/>
    </location>
</feature>
<feature type="transmembrane region" description="Helical" evidence="8">
    <location>
        <begin position="170"/>
        <end position="191"/>
    </location>
</feature>
<dbReference type="InterPro" id="IPR005828">
    <property type="entry name" value="MFS_sugar_transport-like"/>
</dbReference>
<dbReference type="Ensembl" id="ENSAMXT00000002313.2">
    <property type="protein sequence ID" value="ENSAMXP00000002313.2"/>
    <property type="gene ID" value="ENSAMXG00000002253.2"/>
</dbReference>
<feature type="transmembrane region" description="Helical" evidence="8">
    <location>
        <begin position="400"/>
        <end position="416"/>
    </location>
</feature>
<dbReference type="Gene3D" id="1.20.1250.20">
    <property type="entry name" value="MFS general substrate transporter like domains"/>
    <property type="match status" value="1"/>
</dbReference>
<evidence type="ECO:0000256" key="8">
    <source>
        <dbReference type="SAM" id="Phobius"/>
    </source>
</evidence>
<keyword evidence="2 8" id="KW-1133">Transmembrane helix</keyword>
<dbReference type="GO" id="GO:0022857">
    <property type="term" value="F:transmembrane transporter activity"/>
    <property type="evidence" value="ECO:0007669"/>
    <property type="project" value="InterPro"/>
</dbReference>
<feature type="transmembrane region" description="Helical" evidence="8">
    <location>
        <begin position="485"/>
        <end position="503"/>
    </location>
</feature>
<evidence type="ECO:0000313" key="11">
    <source>
        <dbReference type="Proteomes" id="UP000018467"/>
    </source>
</evidence>
<comment type="subcellular location">
    <subcellularLocation>
        <location evidence="4">Basal cell membrane</location>
        <topology evidence="4">Multi-pass membrane protein</topology>
    </subcellularLocation>
</comment>
<evidence type="ECO:0000256" key="3">
    <source>
        <dbReference type="ARBA" id="ARBA00023136"/>
    </source>
</evidence>
<evidence type="ECO:0000256" key="5">
    <source>
        <dbReference type="ARBA" id="ARBA00039897"/>
    </source>
</evidence>
<reference evidence="10" key="4">
    <citation type="submission" date="2025-09" db="UniProtKB">
        <authorList>
            <consortium name="Ensembl"/>
        </authorList>
    </citation>
    <scope>IDENTIFICATION</scope>
</reference>
<feature type="domain" description="Major facilitator superfamily (MFS) profile" evidence="9">
    <location>
        <begin position="89"/>
        <end position="510"/>
    </location>
</feature>
<dbReference type="Proteomes" id="UP000018467">
    <property type="component" value="Unassembled WGS sequence"/>
</dbReference>
<protein>
    <recommendedName>
        <fullName evidence="5">Solute carrier family 22 member 6</fullName>
    </recommendedName>
    <alternativeName>
        <fullName evidence="7">Organic anion transporter 1</fullName>
    </alternativeName>
    <alternativeName>
        <fullName evidence="6">Renal organic anion transporter 1</fullName>
    </alternativeName>
</protein>
<dbReference type="PANTHER" id="PTHR24064">
    <property type="entry name" value="SOLUTE CARRIER FAMILY 22 MEMBER"/>
    <property type="match status" value="1"/>
</dbReference>
<organism evidence="10 11">
    <name type="scientific">Astyanax mexicanus</name>
    <name type="common">Blind cave fish</name>
    <name type="synonym">Astyanax fasciatus mexicanus</name>
    <dbReference type="NCBI Taxonomy" id="7994"/>
    <lineage>
        <taxon>Eukaryota</taxon>
        <taxon>Metazoa</taxon>
        <taxon>Chordata</taxon>
        <taxon>Craniata</taxon>
        <taxon>Vertebrata</taxon>
        <taxon>Euteleostomi</taxon>
        <taxon>Actinopterygii</taxon>
        <taxon>Neopterygii</taxon>
        <taxon>Teleostei</taxon>
        <taxon>Ostariophysi</taxon>
        <taxon>Characiformes</taxon>
        <taxon>Characoidei</taxon>
        <taxon>Acestrorhamphidae</taxon>
        <taxon>Acestrorhamphinae</taxon>
        <taxon>Astyanax</taxon>
    </lineage>
</organism>
<feature type="transmembrane region" description="Helical" evidence="8">
    <location>
        <begin position="422"/>
        <end position="447"/>
    </location>
</feature>
<feature type="transmembrane region" description="Helical" evidence="8">
    <location>
        <begin position="225"/>
        <end position="247"/>
    </location>
</feature>
<keyword evidence="3 8" id="KW-0472">Membrane</keyword>
<dbReference type="InterPro" id="IPR020846">
    <property type="entry name" value="MFS_dom"/>
</dbReference>
<evidence type="ECO:0000259" key="9">
    <source>
        <dbReference type="PROSITE" id="PS50850"/>
    </source>
</evidence>
<proteinExistence type="predicted"/>
<dbReference type="GeneTree" id="ENSGT00940000154922"/>
<feature type="transmembrane region" description="Helical" evidence="8">
    <location>
        <begin position="459"/>
        <end position="479"/>
    </location>
</feature>
<reference evidence="10" key="3">
    <citation type="submission" date="2025-08" db="UniProtKB">
        <authorList>
            <consortium name="Ensembl"/>
        </authorList>
    </citation>
    <scope>IDENTIFICATION</scope>
</reference>
<keyword evidence="1 8" id="KW-0812">Transmembrane</keyword>
<dbReference type="AlphaFoldDB" id="W5K402"/>
<evidence type="ECO:0000256" key="1">
    <source>
        <dbReference type="ARBA" id="ARBA00022692"/>
    </source>
</evidence>
<feature type="transmembrane region" description="Helical" evidence="8">
    <location>
        <begin position="339"/>
        <end position="357"/>
    </location>
</feature>
<dbReference type="STRING" id="7994.ENSAMXP00000002313"/>
<dbReference type="GO" id="GO:0009925">
    <property type="term" value="C:basal plasma membrane"/>
    <property type="evidence" value="ECO:0007669"/>
    <property type="project" value="UniProtKB-SubCell"/>
</dbReference>
<dbReference type="InParanoid" id="W5K402"/>
<feature type="transmembrane region" description="Helical" evidence="8">
    <location>
        <begin position="253"/>
        <end position="272"/>
    </location>
</feature>
<feature type="transmembrane region" description="Helical" evidence="8">
    <location>
        <begin position="140"/>
        <end position="158"/>
    </location>
</feature>
<reference evidence="11" key="1">
    <citation type="submission" date="2013-03" db="EMBL/GenBank/DDBJ databases">
        <authorList>
            <person name="Jeffery W."/>
            <person name="Warren W."/>
            <person name="Wilson R.K."/>
        </authorList>
    </citation>
    <scope>NUCLEOTIDE SEQUENCE</scope>
    <source>
        <strain evidence="11">female</strain>
    </source>
</reference>
<name>W5K402_ASTMX</name>
<evidence type="ECO:0000313" key="10">
    <source>
        <dbReference type="Ensembl" id="ENSAMXP00000002313.2"/>
    </source>
</evidence>
<dbReference type="HOGENOM" id="CLU_001265_33_4_1"/>
<evidence type="ECO:0000256" key="6">
    <source>
        <dbReference type="ARBA" id="ARBA00041768"/>
    </source>
</evidence>
<evidence type="ECO:0000256" key="2">
    <source>
        <dbReference type="ARBA" id="ARBA00022989"/>
    </source>
</evidence>
<dbReference type="SUPFAM" id="SSF103473">
    <property type="entry name" value="MFS general substrate transporter"/>
    <property type="match status" value="1"/>
</dbReference>
<dbReference type="PROSITE" id="PS50850">
    <property type="entry name" value="MFS"/>
    <property type="match status" value="1"/>
</dbReference>
<evidence type="ECO:0000256" key="7">
    <source>
        <dbReference type="ARBA" id="ARBA00042362"/>
    </source>
</evidence>